<name>A0AAV3EZ14_9FLAO</name>
<accession>A0AAV3EZ14</accession>
<dbReference type="RefSeq" id="WP_006264584.1">
    <property type="nucleotide sequence ID" value="NZ_JH590839.1"/>
</dbReference>
<dbReference type="AlphaFoldDB" id="A0AAV3EZ14"/>
<reference evidence="1 2" key="1">
    <citation type="submission" date="2011-11" db="EMBL/GenBank/DDBJ databases">
        <title>The Genome Sequence of Myroides odoratimimus CIP 101113.</title>
        <authorList>
            <person name="Earl A."/>
            <person name="Ward D."/>
            <person name="Feldgarden M."/>
            <person name="Gevers D."/>
            <person name="Huys G."/>
            <person name="Young S.K."/>
            <person name="Zeng Q."/>
            <person name="Gargeya S."/>
            <person name="Fitzgerald M."/>
            <person name="Haas B."/>
            <person name="Abouelleil A."/>
            <person name="Alvarado L."/>
            <person name="Arachchi H.M."/>
            <person name="Berlin A."/>
            <person name="Brown A."/>
            <person name="Chapman S.B."/>
            <person name="Chen Z."/>
            <person name="Dunbar C."/>
            <person name="Freedman E."/>
            <person name="Gearin G."/>
            <person name="Goldberg J."/>
            <person name="Griggs A."/>
            <person name="Gujja S."/>
            <person name="Heiman D."/>
            <person name="Howarth C."/>
            <person name="Larson L."/>
            <person name="Lui A."/>
            <person name="MacDonald P.J.P."/>
            <person name="Montmayeur A."/>
            <person name="Murphy C."/>
            <person name="Neiman D."/>
            <person name="Pearson M."/>
            <person name="Priest M."/>
            <person name="Roberts A."/>
            <person name="Saif S."/>
            <person name="Shea T."/>
            <person name="Shenoy N."/>
            <person name="Sisk P."/>
            <person name="Stolte C."/>
            <person name="Sykes S."/>
            <person name="Wortman J."/>
            <person name="Nusbaum C."/>
            <person name="Birren B."/>
        </authorList>
    </citation>
    <scope>NUCLEOTIDE SEQUENCE [LARGE SCALE GENOMIC DNA]</scope>
    <source>
        <strain evidence="1 2">CIP 101113</strain>
    </source>
</reference>
<evidence type="ECO:0000313" key="2">
    <source>
        <dbReference type="Proteomes" id="UP000004834"/>
    </source>
</evidence>
<organism evidence="1 2">
    <name type="scientific">Myroides odoratimimus CIP 101113</name>
    <dbReference type="NCBI Taxonomy" id="883154"/>
    <lineage>
        <taxon>Bacteria</taxon>
        <taxon>Pseudomonadati</taxon>
        <taxon>Bacteroidota</taxon>
        <taxon>Flavobacteriia</taxon>
        <taxon>Flavobacteriales</taxon>
        <taxon>Flavobacteriaceae</taxon>
        <taxon>Myroides</taxon>
    </lineage>
</organism>
<sequence length="451" mass="51854">MKKYITKAFLATIILAGIASCQKEEDRVFDESVAERLSEQEKKLQDLLLSSEYGWKLVYNTSEGDFGSYTYLMRFKDTRNVEMVSDFDASGPISEVTEYAIHQRATASLVFTTRSKIHQLSDPANSPYAAGKGYYGEYQFGYYGNTENEIYFRTPKQDQELTFVKATKEDWDNFKTQSSMVDHMNFSLNAYFRVVEIEKGSKKEIYDFVNKEVVRMIDMDGNPLFNESDYGLTFNPKGFTVSPIMEVEGQKISSFLYDEINDSFIGREGDVKVTFKFSKSPAIWTDMSYKKLLVLPNNRMSSFTFRTNSSYQLFNSSVTSPYLKQEVAAMGKDAVGQYNLASIDLTFNANVGLPFNANYVRYTYKGKQYLYFFRLEDLKDRVKVIAISWNSPATVPNEIKELNDKFLGEELYVRNESFRIQYGLNPVGTFISTKSPIAFPTWDVSEPYVFN</sequence>
<gene>
    <name evidence="1" type="ORF">HMPREF9715_03345</name>
</gene>
<evidence type="ECO:0000313" key="1">
    <source>
        <dbReference type="EMBL" id="EHO05275.1"/>
    </source>
</evidence>
<evidence type="ECO:0008006" key="3">
    <source>
        <dbReference type="Google" id="ProtNLM"/>
    </source>
</evidence>
<comment type="caution">
    <text evidence="1">The sequence shown here is derived from an EMBL/GenBank/DDBJ whole genome shotgun (WGS) entry which is preliminary data.</text>
</comment>
<dbReference type="EMBL" id="AGEE01000058">
    <property type="protein sequence ID" value="EHO05275.1"/>
    <property type="molecule type" value="Genomic_DNA"/>
</dbReference>
<dbReference type="InterPro" id="IPR025396">
    <property type="entry name" value="DUF4302"/>
</dbReference>
<protein>
    <recommendedName>
        <fullName evidence="3">DUF4302 domain-containing protein</fullName>
    </recommendedName>
</protein>
<dbReference type="Proteomes" id="UP000004834">
    <property type="component" value="Unassembled WGS sequence"/>
</dbReference>
<dbReference type="Pfam" id="PF14135">
    <property type="entry name" value="DUF4302"/>
    <property type="match status" value="1"/>
</dbReference>
<proteinExistence type="predicted"/>
<dbReference type="PROSITE" id="PS51257">
    <property type="entry name" value="PROKAR_LIPOPROTEIN"/>
    <property type="match status" value="1"/>
</dbReference>